<dbReference type="OrthoDB" id="3363185at2759"/>
<protein>
    <submittedName>
        <fullName evidence="1">Retrotransposon-derived protein PEG10</fullName>
    </submittedName>
</protein>
<name>A0A8J4U9F7_CLAMG</name>
<reference evidence="1" key="1">
    <citation type="submission" date="2020-07" db="EMBL/GenBank/DDBJ databases">
        <title>Clarias magur genome sequencing, assembly and annotation.</title>
        <authorList>
            <person name="Kushwaha B."/>
            <person name="Kumar R."/>
            <person name="Das P."/>
            <person name="Joshi C.G."/>
            <person name="Kumar D."/>
            <person name="Nagpure N.S."/>
            <person name="Pandey M."/>
            <person name="Agarwal S."/>
            <person name="Srivastava S."/>
            <person name="Singh M."/>
            <person name="Sahoo L."/>
            <person name="Jayasankar P."/>
            <person name="Meher P.K."/>
            <person name="Koringa P.G."/>
            <person name="Iquebal M.A."/>
            <person name="Das S.P."/>
            <person name="Bit A."/>
            <person name="Patnaik S."/>
            <person name="Patel N."/>
            <person name="Shah T.M."/>
            <person name="Hinsu A."/>
            <person name="Jena J.K."/>
        </authorList>
    </citation>
    <scope>NUCLEOTIDE SEQUENCE</scope>
    <source>
        <strain evidence="1">CIFAMagur01</strain>
        <tissue evidence="1">Testis</tissue>
    </source>
</reference>
<gene>
    <name evidence="1" type="ORF">DAT39_006841</name>
</gene>
<evidence type="ECO:0000313" key="2">
    <source>
        <dbReference type="Proteomes" id="UP000727407"/>
    </source>
</evidence>
<proteinExistence type="predicted"/>
<dbReference type="Proteomes" id="UP000727407">
    <property type="component" value="Unassembled WGS sequence"/>
</dbReference>
<dbReference type="GO" id="GO:0003676">
    <property type="term" value="F:nucleic acid binding"/>
    <property type="evidence" value="ECO:0007669"/>
    <property type="project" value="InterPro"/>
</dbReference>
<evidence type="ECO:0000313" key="1">
    <source>
        <dbReference type="EMBL" id="KAF5903463.1"/>
    </source>
</evidence>
<dbReference type="InterPro" id="IPR036875">
    <property type="entry name" value="Znf_CCHC_sf"/>
</dbReference>
<organism evidence="1 2">
    <name type="scientific">Clarias magur</name>
    <name type="common">Asian catfish</name>
    <name type="synonym">Macropteronotus magur</name>
    <dbReference type="NCBI Taxonomy" id="1594786"/>
    <lineage>
        <taxon>Eukaryota</taxon>
        <taxon>Metazoa</taxon>
        <taxon>Chordata</taxon>
        <taxon>Craniata</taxon>
        <taxon>Vertebrata</taxon>
        <taxon>Euteleostomi</taxon>
        <taxon>Actinopterygii</taxon>
        <taxon>Neopterygii</taxon>
        <taxon>Teleostei</taxon>
        <taxon>Ostariophysi</taxon>
        <taxon>Siluriformes</taxon>
        <taxon>Clariidae</taxon>
        <taxon>Clarias</taxon>
    </lineage>
</organism>
<dbReference type="GO" id="GO:0008270">
    <property type="term" value="F:zinc ion binding"/>
    <property type="evidence" value="ECO:0007669"/>
    <property type="project" value="InterPro"/>
</dbReference>
<sequence length="92" mass="10849">MDPWETLEAGRLGSVIYLEVRSIPDPMQVDQQFFSRLTPTERQRRLTQGLCLYCAEKGHVRLTCHGRPPRPKVWEFDLFHQELKVFVAMFVD</sequence>
<accession>A0A8J4U9F7</accession>
<dbReference type="SUPFAM" id="SSF57756">
    <property type="entry name" value="Retrovirus zinc finger-like domains"/>
    <property type="match status" value="1"/>
</dbReference>
<dbReference type="AlphaFoldDB" id="A0A8J4U9F7"/>
<dbReference type="EMBL" id="QNUK01000072">
    <property type="protein sequence ID" value="KAF5903463.1"/>
    <property type="molecule type" value="Genomic_DNA"/>
</dbReference>
<comment type="caution">
    <text evidence="1">The sequence shown here is derived from an EMBL/GenBank/DDBJ whole genome shotgun (WGS) entry which is preliminary data.</text>
</comment>
<keyword evidence="2" id="KW-1185">Reference proteome</keyword>